<dbReference type="Proteomes" id="UP000563601">
    <property type="component" value="Unassembled WGS sequence"/>
</dbReference>
<evidence type="ECO:0000313" key="12">
    <source>
        <dbReference type="Proteomes" id="UP000464675"/>
    </source>
</evidence>
<keyword evidence="2 9" id="KW-0963">Cytoplasm</keyword>
<evidence type="ECO:0000256" key="2">
    <source>
        <dbReference type="ARBA" id="ARBA00022490"/>
    </source>
</evidence>
<dbReference type="GO" id="GO:0009117">
    <property type="term" value="P:nucleotide metabolic process"/>
    <property type="evidence" value="ECO:0007669"/>
    <property type="project" value="UniProtKB-KW"/>
</dbReference>
<dbReference type="EC" id="3.6.1.-" evidence="9"/>
<dbReference type="Pfam" id="PF02545">
    <property type="entry name" value="Maf"/>
    <property type="match status" value="1"/>
</dbReference>
<comment type="subcellular location">
    <subcellularLocation>
        <location evidence="1 9">Cytoplasm</location>
    </subcellularLocation>
</comment>
<name>A0A6P1TBS5_9GAMM</name>
<evidence type="ECO:0000256" key="3">
    <source>
        <dbReference type="ARBA" id="ARBA00022801"/>
    </source>
</evidence>
<reference evidence="11 12" key="1">
    <citation type="submission" date="2020-01" db="EMBL/GenBank/DDBJ databases">
        <title>The possibility of degradation of plastic by Microbulbifer hydrolyticus IRE-31.</title>
        <authorList>
            <person name="Liu L."/>
        </authorList>
    </citation>
    <scope>NUCLEOTIDE SEQUENCE [LARGE SCALE GENOMIC DNA]</scope>
    <source>
        <strain evidence="11 12">IRE-31</strain>
    </source>
</reference>
<dbReference type="InterPro" id="IPR003697">
    <property type="entry name" value="Maf-like"/>
</dbReference>
<dbReference type="InterPro" id="IPR029001">
    <property type="entry name" value="ITPase-like_fam"/>
</dbReference>
<evidence type="ECO:0000256" key="8">
    <source>
        <dbReference type="ARBA" id="ARBA00068163"/>
    </source>
</evidence>
<accession>A0A6P1TBS5</accession>
<comment type="cofactor">
    <cofactor evidence="9">
        <name>a divalent metal cation</name>
        <dbReference type="ChEBI" id="CHEBI:60240"/>
    </cofactor>
</comment>
<dbReference type="PANTHER" id="PTHR43213">
    <property type="entry name" value="BIFUNCTIONAL DTTP/UTP PYROPHOSPHATASE/METHYLTRANSFERASE PROTEIN-RELATED"/>
    <property type="match status" value="1"/>
</dbReference>
<feature type="site" description="Important for substrate specificity" evidence="9">
    <location>
        <position position="12"/>
    </location>
</feature>
<evidence type="ECO:0000256" key="7">
    <source>
        <dbReference type="ARBA" id="ARBA00060749"/>
    </source>
</evidence>
<evidence type="ECO:0000256" key="1">
    <source>
        <dbReference type="ARBA" id="ARBA00004496"/>
    </source>
</evidence>
<dbReference type="HAMAP" id="MF_00528">
    <property type="entry name" value="Maf"/>
    <property type="match status" value="1"/>
</dbReference>
<dbReference type="NCBIfam" id="TIGR00172">
    <property type="entry name" value="maf"/>
    <property type="match status" value="1"/>
</dbReference>
<evidence type="ECO:0000313" key="13">
    <source>
        <dbReference type="Proteomes" id="UP000563601"/>
    </source>
</evidence>
<feature type="active site" description="Proton acceptor" evidence="9">
    <location>
        <position position="69"/>
    </location>
</feature>
<dbReference type="SUPFAM" id="SSF52972">
    <property type="entry name" value="ITPase-like"/>
    <property type="match status" value="1"/>
</dbReference>
<proteinExistence type="inferred from homology"/>
<comment type="function">
    <text evidence="6 9">Nucleoside triphosphate pyrophosphatase that hydrolyzes 7-methyl-GTP (m(7)GTP). May have a dual role in cell division arrest and in preventing the incorporation of modified nucleotides into cellular nucleic acids.</text>
</comment>
<dbReference type="CDD" id="cd00555">
    <property type="entry name" value="Maf"/>
    <property type="match status" value="1"/>
</dbReference>
<evidence type="ECO:0000256" key="9">
    <source>
        <dbReference type="HAMAP-Rule" id="MF_00528"/>
    </source>
</evidence>
<dbReference type="Gene3D" id="3.90.950.10">
    <property type="match status" value="1"/>
</dbReference>
<comment type="similarity">
    <text evidence="7 9">Belongs to the Maf family. YceF subfamily.</text>
</comment>
<dbReference type="EMBL" id="CP047491">
    <property type="protein sequence ID" value="QHQ39185.1"/>
    <property type="molecule type" value="Genomic_DNA"/>
</dbReference>
<dbReference type="GO" id="GO:0005737">
    <property type="term" value="C:cytoplasm"/>
    <property type="evidence" value="ECO:0007669"/>
    <property type="project" value="UniProtKB-SubCell"/>
</dbReference>
<dbReference type="AlphaFoldDB" id="A0A6P1TBS5"/>
<keyword evidence="4 9" id="KW-0546">Nucleotide metabolism</keyword>
<evidence type="ECO:0000256" key="6">
    <source>
        <dbReference type="ARBA" id="ARBA00053369"/>
    </source>
</evidence>
<evidence type="ECO:0000256" key="5">
    <source>
        <dbReference type="ARBA" id="ARBA00050213"/>
    </source>
</evidence>
<protein>
    <recommendedName>
        <fullName evidence="8 9">7-methyl-GTP pyrophosphatase</fullName>
        <shortName evidence="9">m(7)GTP pyrophosphatase</shortName>
        <ecNumber evidence="9">3.6.1.-</ecNumber>
    </recommendedName>
</protein>
<dbReference type="FunFam" id="3.90.950.10:FF:000005">
    <property type="entry name" value="7-methyl-GTP pyrophosphatase"/>
    <property type="match status" value="1"/>
</dbReference>
<comment type="caution">
    <text evidence="9">Lacks conserved residue(s) required for the propagation of feature annotation.</text>
</comment>
<comment type="catalytic activity">
    <reaction evidence="5 9">
        <text>N(7)-methyl-GTP + H2O = N(7)-methyl-GMP + diphosphate + H(+)</text>
        <dbReference type="Rhea" id="RHEA:58744"/>
        <dbReference type="ChEBI" id="CHEBI:15377"/>
        <dbReference type="ChEBI" id="CHEBI:15378"/>
        <dbReference type="ChEBI" id="CHEBI:33019"/>
        <dbReference type="ChEBI" id="CHEBI:58285"/>
        <dbReference type="ChEBI" id="CHEBI:87133"/>
    </reaction>
</comment>
<dbReference type="PANTHER" id="PTHR43213:SF10">
    <property type="entry name" value="7-METHYL-GTP PYROPHOSPHATASE"/>
    <property type="match status" value="1"/>
</dbReference>
<dbReference type="GO" id="GO:0047429">
    <property type="term" value="F:nucleoside triphosphate diphosphatase activity"/>
    <property type="evidence" value="ECO:0007669"/>
    <property type="project" value="InterPro"/>
</dbReference>
<evidence type="ECO:0000313" key="11">
    <source>
        <dbReference type="EMBL" id="QHQ39185.1"/>
    </source>
</evidence>
<dbReference type="Proteomes" id="UP000464675">
    <property type="component" value="Chromosome"/>
</dbReference>
<feature type="site" description="Important for substrate specificity" evidence="9">
    <location>
        <position position="154"/>
    </location>
</feature>
<keyword evidence="12" id="KW-1185">Reference proteome</keyword>
<organism evidence="10 13">
    <name type="scientific">Microbulbifer hydrolyticus</name>
    <dbReference type="NCBI Taxonomy" id="48074"/>
    <lineage>
        <taxon>Bacteria</taxon>
        <taxon>Pseudomonadati</taxon>
        <taxon>Pseudomonadota</taxon>
        <taxon>Gammaproteobacteria</taxon>
        <taxon>Cellvibrionales</taxon>
        <taxon>Microbulbiferaceae</taxon>
        <taxon>Microbulbifer</taxon>
    </lineage>
</organism>
<dbReference type="RefSeq" id="WP_161858507.1">
    <property type="nucleotide sequence ID" value="NZ_CP047491.1"/>
</dbReference>
<feature type="site" description="Important for substrate specificity" evidence="9">
    <location>
        <position position="70"/>
    </location>
</feature>
<gene>
    <name evidence="11" type="ORF">GTQ55_09440</name>
    <name evidence="10" type="ORF">HNQ53_000507</name>
</gene>
<dbReference type="PIRSF" id="PIRSF006305">
    <property type="entry name" value="Maf"/>
    <property type="match status" value="1"/>
</dbReference>
<evidence type="ECO:0000313" key="10">
    <source>
        <dbReference type="EMBL" id="MBB5210319.1"/>
    </source>
</evidence>
<dbReference type="OrthoDB" id="9813694at2"/>
<dbReference type="EMBL" id="JACHHR010000001">
    <property type="protein sequence ID" value="MBB5210319.1"/>
    <property type="molecule type" value="Genomic_DNA"/>
</dbReference>
<evidence type="ECO:0000256" key="4">
    <source>
        <dbReference type="ARBA" id="ARBA00023080"/>
    </source>
</evidence>
<reference evidence="10 13" key="2">
    <citation type="submission" date="2020-08" db="EMBL/GenBank/DDBJ databases">
        <title>Genomic Encyclopedia of Type Strains, Phase IV (KMG-IV): sequencing the most valuable type-strain genomes for metagenomic binning, comparative biology and taxonomic classification.</title>
        <authorList>
            <person name="Goeker M."/>
        </authorList>
    </citation>
    <scope>NUCLEOTIDE SEQUENCE [LARGE SCALE GENOMIC DNA]</scope>
    <source>
        <strain evidence="10 13">DSM 11525</strain>
    </source>
</reference>
<keyword evidence="3 9" id="KW-0378">Hydrolase</keyword>
<sequence length="195" mass="21514">MRRLILASSSPYRRALLEKLRLPFESASPHINEEALPGESALELATRLATEKAHALHSQFPDAIIIGSDQVAECEGRQLGKPGTRAKALEQLLLCAGHPVTFHTGLCVLDGQSARHTTICEPFRVYFRDLTRLEAENYIELDNPLDCAGSFKAEGLGIALFEKMEGNDVNTLIGLPLIRLIELLKPYGIDPLTRN</sequence>